<keyword evidence="1" id="KW-0472">Membrane</keyword>
<feature type="transmembrane region" description="Helical" evidence="1">
    <location>
        <begin position="36"/>
        <end position="56"/>
    </location>
</feature>
<dbReference type="GO" id="GO:0016020">
    <property type="term" value="C:membrane"/>
    <property type="evidence" value="ECO:0007669"/>
    <property type="project" value="InterPro"/>
</dbReference>
<proteinExistence type="predicted"/>
<keyword evidence="4" id="KW-1185">Reference proteome</keyword>
<name>A0A5C1QFR0_9SPIO</name>
<dbReference type="KEGG" id="ock:EXM22_02380"/>
<dbReference type="SUPFAM" id="SSF103481">
    <property type="entry name" value="Multidrug resistance efflux transporter EmrE"/>
    <property type="match status" value="1"/>
</dbReference>
<dbReference type="InterPro" id="IPR000620">
    <property type="entry name" value="EamA_dom"/>
</dbReference>
<evidence type="ECO:0000313" key="3">
    <source>
        <dbReference type="EMBL" id="QEN06895.1"/>
    </source>
</evidence>
<organism evidence="3 4">
    <name type="scientific">Oceanispirochaeta crateris</name>
    <dbReference type="NCBI Taxonomy" id="2518645"/>
    <lineage>
        <taxon>Bacteria</taxon>
        <taxon>Pseudomonadati</taxon>
        <taxon>Spirochaetota</taxon>
        <taxon>Spirochaetia</taxon>
        <taxon>Spirochaetales</taxon>
        <taxon>Spirochaetaceae</taxon>
        <taxon>Oceanispirochaeta</taxon>
    </lineage>
</organism>
<dbReference type="RefSeq" id="WP_149484977.1">
    <property type="nucleotide sequence ID" value="NZ_CP036150.1"/>
</dbReference>
<feature type="transmembrane region" description="Helical" evidence="1">
    <location>
        <begin position="90"/>
        <end position="108"/>
    </location>
</feature>
<protein>
    <recommendedName>
        <fullName evidence="2">EamA domain-containing protein</fullName>
    </recommendedName>
</protein>
<dbReference type="OrthoDB" id="9895829at2"/>
<dbReference type="Proteomes" id="UP000324209">
    <property type="component" value="Chromosome"/>
</dbReference>
<dbReference type="InterPro" id="IPR037185">
    <property type="entry name" value="EmrE-like"/>
</dbReference>
<feature type="transmembrane region" description="Helical" evidence="1">
    <location>
        <begin position="63"/>
        <end position="84"/>
    </location>
</feature>
<evidence type="ECO:0000259" key="2">
    <source>
        <dbReference type="Pfam" id="PF00892"/>
    </source>
</evidence>
<dbReference type="AlphaFoldDB" id="A0A5C1QFR0"/>
<feature type="domain" description="EamA" evidence="2">
    <location>
        <begin position="10"/>
        <end position="107"/>
    </location>
</feature>
<evidence type="ECO:0000313" key="4">
    <source>
        <dbReference type="Proteomes" id="UP000324209"/>
    </source>
</evidence>
<evidence type="ECO:0000256" key="1">
    <source>
        <dbReference type="SAM" id="Phobius"/>
    </source>
</evidence>
<accession>A0A5C1QFR0</accession>
<dbReference type="Gene3D" id="1.10.3730.20">
    <property type="match status" value="1"/>
</dbReference>
<keyword evidence="1" id="KW-0812">Transmembrane</keyword>
<sequence>MKKQNQIKIMTLFALFFCFQWFAQLAVKKLSGGESPFYLLIVYGGFFLRSLIWVELLRDLKLITAYSISSLSYLIIPLLSWFVLGETYDLNFFIGGVLILTGISLFSVGDQKETLYMEEVH</sequence>
<gene>
    <name evidence="3" type="ORF">EXM22_02380</name>
</gene>
<dbReference type="EMBL" id="CP036150">
    <property type="protein sequence ID" value="QEN06895.1"/>
    <property type="molecule type" value="Genomic_DNA"/>
</dbReference>
<reference evidence="3 4" key="1">
    <citation type="submission" date="2019-02" db="EMBL/GenBank/DDBJ databases">
        <title>Complete Genome Sequence and Methylome Analysis of free living Spirochaetas.</title>
        <authorList>
            <person name="Fomenkov A."/>
            <person name="Dubinina G."/>
            <person name="Leshcheva N."/>
            <person name="Mikheeva N."/>
            <person name="Grabovich M."/>
            <person name="Vincze T."/>
            <person name="Roberts R.J."/>
        </authorList>
    </citation>
    <scope>NUCLEOTIDE SEQUENCE [LARGE SCALE GENOMIC DNA]</scope>
    <source>
        <strain evidence="3 4">K2</strain>
    </source>
</reference>
<keyword evidence="1" id="KW-1133">Transmembrane helix</keyword>
<dbReference type="Pfam" id="PF00892">
    <property type="entry name" value="EamA"/>
    <property type="match status" value="1"/>
</dbReference>